<feature type="transmembrane region" description="Helical" evidence="9">
    <location>
        <begin position="103"/>
        <end position="124"/>
    </location>
</feature>
<reference evidence="10 11" key="1">
    <citation type="journal article" date="2018" name="Elife">
        <title>Discovery and characterization of a prevalent human gut bacterial enzyme sufficient for the inactivation of a family of plant toxins.</title>
        <authorList>
            <person name="Koppel N."/>
            <person name="Bisanz J.E."/>
            <person name="Pandelia M.E."/>
            <person name="Turnbaugh P.J."/>
            <person name="Balskus E.P."/>
        </authorList>
    </citation>
    <scope>NUCLEOTIDE SEQUENCE [LARGE SCALE GENOMIC DNA]</scope>
    <source>
        <strain evidence="10 11">OB21 GAM 11</strain>
    </source>
</reference>
<proteinExistence type="inferred from homology"/>
<dbReference type="EMBL" id="PPUT01000018">
    <property type="protein sequence ID" value="RDC43663.1"/>
    <property type="molecule type" value="Genomic_DNA"/>
</dbReference>
<keyword evidence="7 9" id="KW-0472">Membrane</keyword>
<organism evidence="10 11">
    <name type="scientific">Adlercreutzia equolifaciens subsp. celatus</name>
    <dbReference type="NCBI Taxonomy" id="394340"/>
    <lineage>
        <taxon>Bacteria</taxon>
        <taxon>Bacillati</taxon>
        <taxon>Actinomycetota</taxon>
        <taxon>Coriobacteriia</taxon>
        <taxon>Eggerthellales</taxon>
        <taxon>Eggerthellaceae</taxon>
        <taxon>Adlercreutzia</taxon>
    </lineage>
</organism>
<evidence type="ECO:0000256" key="3">
    <source>
        <dbReference type="ARBA" id="ARBA00022448"/>
    </source>
</evidence>
<dbReference type="RefSeq" id="WP_114549212.1">
    <property type="nucleotide sequence ID" value="NZ_AP024470.1"/>
</dbReference>
<dbReference type="PANTHER" id="PTHR21716:SF53">
    <property type="entry name" value="PERMEASE PERM-RELATED"/>
    <property type="match status" value="1"/>
</dbReference>
<protein>
    <submittedName>
        <fullName evidence="10">AI-2E family transporter</fullName>
    </submittedName>
</protein>
<evidence type="ECO:0000256" key="5">
    <source>
        <dbReference type="ARBA" id="ARBA00022692"/>
    </source>
</evidence>
<feature type="transmembrane region" description="Helical" evidence="9">
    <location>
        <begin position="260"/>
        <end position="289"/>
    </location>
</feature>
<evidence type="ECO:0000256" key="2">
    <source>
        <dbReference type="ARBA" id="ARBA00009773"/>
    </source>
</evidence>
<gene>
    <name evidence="10" type="ORF">C1850_07585</name>
</gene>
<feature type="transmembrane region" description="Helical" evidence="9">
    <location>
        <begin position="301"/>
        <end position="329"/>
    </location>
</feature>
<evidence type="ECO:0000256" key="6">
    <source>
        <dbReference type="ARBA" id="ARBA00022989"/>
    </source>
</evidence>
<feature type="transmembrane region" description="Helical" evidence="9">
    <location>
        <begin position="374"/>
        <end position="395"/>
    </location>
</feature>
<dbReference type="AlphaFoldDB" id="A0A369P0K9"/>
<evidence type="ECO:0000256" key="4">
    <source>
        <dbReference type="ARBA" id="ARBA00022475"/>
    </source>
</evidence>
<feature type="transmembrane region" description="Helical" evidence="9">
    <location>
        <begin position="72"/>
        <end position="91"/>
    </location>
</feature>
<comment type="subcellular location">
    <subcellularLocation>
        <location evidence="1">Cell membrane</location>
        <topology evidence="1">Multi-pass membrane protein</topology>
    </subcellularLocation>
</comment>
<feature type="transmembrane region" description="Helical" evidence="9">
    <location>
        <begin position="47"/>
        <end position="66"/>
    </location>
</feature>
<name>A0A369P0K9_9ACTN</name>
<dbReference type="GO" id="GO:0055085">
    <property type="term" value="P:transmembrane transport"/>
    <property type="evidence" value="ECO:0007669"/>
    <property type="project" value="TreeGrafter"/>
</dbReference>
<evidence type="ECO:0000256" key="1">
    <source>
        <dbReference type="ARBA" id="ARBA00004651"/>
    </source>
</evidence>
<feature type="transmembrane region" description="Helical" evidence="9">
    <location>
        <begin position="194"/>
        <end position="220"/>
    </location>
</feature>
<comment type="caution">
    <text evidence="10">The sequence shown here is derived from an EMBL/GenBank/DDBJ whole genome shotgun (WGS) entry which is preliminary data.</text>
</comment>
<evidence type="ECO:0000313" key="11">
    <source>
        <dbReference type="Proteomes" id="UP000253805"/>
    </source>
</evidence>
<sequence>MSTDASQSQGGADAPASVNNPRSAAAAATAAANAISRTKQARARTRFFDLWAVVAAILLLAAIVYLLNILSVPVAILIWTVIIVFCLRGIVNGLEKRHINRGLGTTIAYVIMALVLALIGFLLFSPMFGLNAQFNDLVSNLPHYVDAVIAWGNDLYARYAPMLEDETVKNVISEVQKSAASWASSIAQGSANGIVAFSTTLANGLMALGFALVIAFWILMELPAMGRETRRLIGPKHAEDAEFFHATFTRVMGGYIKGTLLQCAVIGVGCGILFQVVGVPNAAVLGLITGVMNIIPIIGPWLGGALAAIAAVFVSPLVALIALAGTVVIQQLVYTFVSPKIMANSVDIHPALTLIALMVGSALGGAMSGLMGSLVGMLASIPLVAVAKSVFVYYFEKKTGRHLVAEDGVFFKGVPSDNEEVNPLSDATSPGVTTGSMKPIKLDDATLFGRKLPKLRSQAHGKVTARHSHDDTSSSKK</sequence>
<feature type="compositionally biased region" description="Basic and acidic residues" evidence="8">
    <location>
        <begin position="467"/>
        <end position="477"/>
    </location>
</feature>
<dbReference type="Pfam" id="PF01594">
    <property type="entry name" value="AI-2E_transport"/>
    <property type="match status" value="1"/>
</dbReference>
<evidence type="ECO:0000313" key="10">
    <source>
        <dbReference type="EMBL" id="RDC43663.1"/>
    </source>
</evidence>
<dbReference type="PANTHER" id="PTHR21716">
    <property type="entry name" value="TRANSMEMBRANE PROTEIN"/>
    <property type="match status" value="1"/>
</dbReference>
<evidence type="ECO:0000256" key="8">
    <source>
        <dbReference type="SAM" id="MobiDB-lite"/>
    </source>
</evidence>
<keyword evidence="3" id="KW-0813">Transport</keyword>
<dbReference type="GO" id="GO:0005886">
    <property type="term" value="C:plasma membrane"/>
    <property type="evidence" value="ECO:0007669"/>
    <property type="project" value="UniProtKB-SubCell"/>
</dbReference>
<dbReference type="Proteomes" id="UP000253805">
    <property type="component" value="Unassembled WGS sequence"/>
</dbReference>
<feature type="region of interest" description="Disordered" evidence="8">
    <location>
        <begin position="454"/>
        <end position="477"/>
    </location>
</feature>
<accession>A0A369P0K9</accession>
<keyword evidence="6 9" id="KW-1133">Transmembrane helix</keyword>
<comment type="similarity">
    <text evidence="2">Belongs to the autoinducer-2 exporter (AI-2E) (TC 2.A.86) family.</text>
</comment>
<keyword evidence="5 9" id="KW-0812">Transmembrane</keyword>
<dbReference type="InterPro" id="IPR002549">
    <property type="entry name" value="AI-2E-like"/>
</dbReference>
<feature type="compositionally biased region" description="Basic residues" evidence="8">
    <location>
        <begin position="454"/>
        <end position="466"/>
    </location>
</feature>
<keyword evidence="4" id="KW-1003">Cell membrane</keyword>
<feature type="transmembrane region" description="Helical" evidence="9">
    <location>
        <begin position="350"/>
        <end position="368"/>
    </location>
</feature>
<evidence type="ECO:0000256" key="9">
    <source>
        <dbReference type="SAM" id="Phobius"/>
    </source>
</evidence>
<evidence type="ECO:0000256" key="7">
    <source>
        <dbReference type="ARBA" id="ARBA00023136"/>
    </source>
</evidence>